<keyword evidence="2" id="KW-0805">Transcription regulation</keyword>
<keyword evidence="3" id="KW-0238">DNA-binding</keyword>
<evidence type="ECO:0000256" key="1">
    <source>
        <dbReference type="ARBA" id="ARBA00004123"/>
    </source>
</evidence>
<dbReference type="InterPro" id="IPR016177">
    <property type="entry name" value="DNA-bd_dom_sf"/>
</dbReference>
<dbReference type="GO" id="GO:0003677">
    <property type="term" value="F:DNA binding"/>
    <property type="evidence" value="ECO:0007669"/>
    <property type="project" value="UniProtKB-KW"/>
</dbReference>
<accession>A0A9D4ZM48</accession>
<dbReference type="InterPro" id="IPR038945">
    <property type="entry name" value="MBD13-like"/>
</dbReference>
<keyword evidence="9" id="KW-1185">Reference proteome</keyword>
<dbReference type="PROSITE" id="PS50982">
    <property type="entry name" value="MBD"/>
    <property type="match status" value="1"/>
</dbReference>
<feature type="domain" description="MBD" evidence="7">
    <location>
        <begin position="225"/>
        <end position="293"/>
    </location>
</feature>
<feature type="compositionally biased region" description="Basic and acidic residues" evidence="6">
    <location>
        <begin position="318"/>
        <end position="328"/>
    </location>
</feature>
<evidence type="ECO:0000256" key="5">
    <source>
        <dbReference type="ARBA" id="ARBA00023242"/>
    </source>
</evidence>
<dbReference type="OrthoDB" id="10072024at2759"/>
<dbReference type="GO" id="GO:0005634">
    <property type="term" value="C:nucleus"/>
    <property type="evidence" value="ECO:0007669"/>
    <property type="project" value="UniProtKB-SubCell"/>
</dbReference>
<dbReference type="EMBL" id="JABFUD020000006">
    <property type="protein sequence ID" value="KAI5078311.1"/>
    <property type="molecule type" value="Genomic_DNA"/>
</dbReference>
<feature type="region of interest" description="Disordered" evidence="6">
    <location>
        <begin position="188"/>
        <end position="211"/>
    </location>
</feature>
<dbReference type="PANTHER" id="PTHR34067:SF20">
    <property type="entry name" value="OS08G0206700 PROTEIN"/>
    <property type="match status" value="1"/>
</dbReference>
<name>A0A9D4ZM48_ADICA</name>
<keyword evidence="4" id="KW-0804">Transcription</keyword>
<evidence type="ECO:0000313" key="9">
    <source>
        <dbReference type="Proteomes" id="UP000886520"/>
    </source>
</evidence>
<feature type="region of interest" description="Disordered" evidence="6">
    <location>
        <begin position="118"/>
        <end position="142"/>
    </location>
</feature>
<organism evidence="8 9">
    <name type="scientific">Adiantum capillus-veneris</name>
    <name type="common">Maidenhair fern</name>
    <dbReference type="NCBI Taxonomy" id="13818"/>
    <lineage>
        <taxon>Eukaryota</taxon>
        <taxon>Viridiplantae</taxon>
        <taxon>Streptophyta</taxon>
        <taxon>Embryophyta</taxon>
        <taxon>Tracheophyta</taxon>
        <taxon>Polypodiopsida</taxon>
        <taxon>Polypodiidae</taxon>
        <taxon>Polypodiales</taxon>
        <taxon>Pteridineae</taxon>
        <taxon>Pteridaceae</taxon>
        <taxon>Vittarioideae</taxon>
        <taxon>Adiantum</taxon>
    </lineage>
</organism>
<keyword evidence="5" id="KW-0539">Nucleus</keyword>
<dbReference type="AlphaFoldDB" id="A0A9D4ZM48"/>
<dbReference type="Proteomes" id="UP000886520">
    <property type="component" value="Chromosome 6"/>
</dbReference>
<protein>
    <recommendedName>
        <fullName evidence="7">MBD domain-containing protein</fullName>
    </recommendedName>
</protein>
<proteinExistence type="predicted"/>
<gene>
    <name evidence="8" type="ORF">GOP47_0005982</name>
</gene>
<dbReference type="Pfam" id="PF01429">
    <property type="entry name" value="MBD"/>
    <property type="match status" value="1"/>
</dbReference>
<evidence type="ECO:0000256" key="4">
    <source>
        <dbReference type="ARBA" id="ARBA00023163"/>
    </source>
</evidence>
<evidence type="ECO:0000256" key="6">
    <source>
        <dbReference type="SAM" id="MobiDB-lite"/>
    </source>
</evidence>
<dbReference type="Gene3D" id="3.30.890.10">
    <property type="entry name" value="Methyl-cpg-binding Protein 2, Chain A"/>
    <property type="match status" value="1"/>
</dbReference>
<feature type="compositionally biased region" description="Basic residues" evidence="6">
    <location>
        <begin position="197"/>
        <end position="207"/>
    </location>
</feature>
<feature type="compositionally biased region" description="Polar residues" evidence="6">
    <location>
        <begin position="303"/>
        <end position="317"/>
    </location>
</feature>
<evidence type="ECO:0000256" key="3">
    <source>
        <dbReference type="ARBA" id="ARBA00023125"/>
    </source>
</evidence>
<dbReference type="SUPFAM" id="SSF54171">
    <property type="entry name" value="DNA-binding domain"/>
    <property type="match status" value="1"/>
</dbReference>
<evidence type="ECO:0000313" key="8">
    <source>
        <dbReference type="EMBL" id="KAI5078311.1"/>
    </source>
</evidence>
<feature type="region of interest" description="Disordered" evidence="6">
    <location>
        <begin position="386"/>
        <end position="416"/>
    </location>
</feature>
<feature type="region of interest" description="Disordered" evidence="6">
    <location>
        <begin position="285"/>
        <end position="331"/>
    </location>
</feature>
<evidence type="ECO:0000256" key="2">
    <source>
        <dbReference type="ARBA" id="ARBA00023015"/>
    </source>
</evidence>
<feature type="compositionally biased region" description="Polar residues" evidence="6">
    <location>
        <begin position="386"/>
        <end position="402"/>
    </location>
</feature>
<feature type="compositionally biased region" description="Polar residues" evidence="6">
    <location>
        <begin position="120"/>
        <end position="135"/>
    </location>
</feature>
<feature type="compositionally biased region" description="Basic residues" evidence="6">
    <location>
        <begin position="285"/>
        <end position="296"/>
    </location>
</feature>
<sequence>MAMTNPDFAGSQNTLEALREFLQNMKRTVERLYAGHTLNHGNTDNVESSYDFGILATPRNKSFSGKTSLIRDGSEVEALPQPLGSNVQAMDQLDFGPDVDRDFSVMGVLDLPNAEALQGSAHSRNGRSQRVQGNQVRKGRKVQFQENDHHAQMDMEQSDYSSAVHGNLTLDEASRDDTQGGENNIVLSAEIGGSKASQRKRKSKKKASTTPVISQELTIRRFHYNVEVVESPDWLPKGWITELKTRSTGGSAGSRDKYYFDPVSNRRCRSQKEVFSLLETGKLGRYKRKTKPRPAKKSGAEISPTTETSDIPETSSPNKREVFGERSTDLPQQVAHENTTGNIAASMAAISPGAGQMGVVNNMFVPYRPGQPSNWLVYESLANIPRPTSGNLRFADPNTSKPNGLKKPSKRAAVSS</sequence>
<reference evidence="8" key="1">
    <citation type="submission" date="2021-01" db="EMBL/GenBank/DDBJ databases">
        <title>Adiantum capillus-veneris genome.</title>
        <authorList>
            <person name="Fang Y."/>
            <person name="Liao Q."/>
        </authorList>
    </citation>
    <scope>NUCLEOTIDE SEQUENCE</scope>
    <source>
        <strain evidence="8">H3</strain>
        <tissue evidence="8">Leaf</tissue>
    </source>
</reference>
<dbReference type="InterPro" id="IPR001739">
    <property type="entry name" value="Methyl_CpG_DNA-bd"/>
</dbReference>
<comment type="subcellular location">
    <subcellularLocation>
        <location evidence="1">Nucleus</location>
    </subcellularLocation>
</comment>
<dbReference type="PANTHER" id="PTHR34067">
    <property type="entry name" value="OS04G0193200 PROTEIN"/>
    <property type="match status" value="1"/>
</dbReference>
<comment type="caution">
    <text evidence="8">The sequence shown here is derived from an EMBL/GenBank/DDBJ whole genome shotgun (WGS) entry which is preliminary data.</text>
</comment>
<evidence type="ECO:0000259" key="7">
    <source>
        <dbReference type="PROSITE" id="PS50982"/>
    </source>
</evidence>